<evidence type="ECO:0000313" key="2">
    <source>
        <dbReference type="EMBL" id="CUH83640.1"/>
    </source>
</evidence>
<feature type="compositionally biased region" description="Basic residues" evidence="1">
    <location>
        <begin position="80"/>
        <end position="89"/>
    </location>
</feature>
<dbReference type="Proteomes" id="UP000051681">
    <property type="component" value="Unassembled WGS sequence"/>
</dbReference>
<evidence type="ECO:0000313" key="3">
    <source>
        <dbReference type="Proteomes" id="UP000051681"/>
    </source>
</evidence>
<dbReference type="RefSeq" id="WP_058317790.1">
    <property type="nucleotide sequence ID" value="NZ_CYSF01000006.1"/>
</dbReference>
<keyword evidence="3" id="KW-1185">Reference proteome</keyword>
<organism evidence="2 3">
    <name type="scientific">Thalassovita mediterranea</name>
    <dbReference type="NCBI Taxonomy" id="340021"/>
    <lineage>
        <taxon>Bacteria</taxon>
        <taxon>Pseudomonadati</taxon>
        <taxon>Pseudomonadota</taxon>
        <taxon>Alphaproteobacteria</taxon>
        <taxon>Rhodobacterales</taxon>
        <taxon>Roseobacteraceae</taxon>
        <taxon>Thalassovita</taxon>
    </lineage>
</organism>
<reference evidence="2 3" key="1">
    <citation type="submission" date="2015-09" db="EMBL/GenBank/DDBJ databases">
        <authorList>
            <consortium name="Swine Surveillance"/>
        </authorList>
    </citation>
    <scope>NUCLEOTIDE SEQUENCE [LARGE SCALE GENOMIC DNA]</scope>
    <source>
        <strain evidence="2 3">CECT 8383</strain>
    </source>
</reference>
<dbReference type="OrthoDB" id="7778431at2"/>
<feature type="region of interest" description="Disordered" evidence="1">
    <location>
        <begin position="59"/>
        <end position="96"/>
    </location>
</feature>
<sequence length="96" mass="10571">MSNANPGDPLDHKGLIREAYRIEGLTLEEARSIFLDWALNLPLGQDQQAAAADLLARYGADQPDNPMSAVLEEAKTPTSRAKRRGGWRGRRPEEAS</sequence>
<protein>
    <submittedName>
        <fullName evidence="2">Uncharacterized protein</fullName>
    </submittedName>
</protein>
<evidence type="ECO:0000256" key="1">
    <source>
        <dbReference type="SAM" id="MobiDB-lite"/>
    </source>
</evidence>
<name>A0A0P1H3X0_9RHOB</name>
<dbReference type="AlphaFoldDB" id="A0A0P1H3X0"/>
<dbReference type="EMBL" id="CYSF01000006">
    <property type="protein sequence ID" value="CUH83640.1"/>
    <property type="molecule type" value="Genomic_DNA"/>
</dbReference>
<dbReference type="STRING" id="340021.TM5383_00836"/>
<gene>
    <name evidence="2" type="ORF">TM5383_00836</name>
</gene>
<proteinExistence type="predicted"/>
<accession>A0A0P1H3X0</accession>